<protein>
    <submittedName>
        <fullName evidence="12">ABC transporter, ATP-binding, FHA domain protein</fullName>
    </submittedName>
</protein>
<evidence type="ECO:0000256" key="5">
    <source>
        <dbReference type="ARBA" id="ARBA00022840"/>
    </source>
</evidence>
<dbReference type="CDD" id="cd00060">
    <property type="entry name" value="FHA"/>
    <property type="match status" value="2"/>
</dbReference>
<dbReference type="FunFam" id="3.40.50.300:FF:000474">
    <property type="entry name" value="Putative ABC transporter ATP-binding subunit"/>
    <property type="match status" value="1"/>
</dbReference>
<dbReference type="Pfam" id="PF01061">
    <property type="entry name" value="ABC2_membrane"/>
    <property type="match status" value="1"/>
</dbReference>
<dbReference type="eggNOG" id="COG1131">
    <property type="taxonomic scope" value="Bacteria"/>
</dbReference>
<evidence type="ECO:0000256" key="1">
    <source>
        <dbReference type="ARBA" id="ARBA00004141"/>
    </source>
</evidence>
<dbReference type="HOGENOM" id="CLU_012042_0_0_3"/>
<dbReference type="STRING" id="329726.AM1_2178"/>
<feature type="transmembrane region" description="Helical" evidence="9">
    <location>
        <begin position="549"/>
        <end position="569"/>
    </location>
</feature>
<sequence>MPNPAAKLDIRKDQALVREFPLTQTEVNLGRSPDNQLVLSDDLSVSRHHAQFKYSGNAYVVTDLNSSDGTYVNGIQLAPHTPRSLVPGDQVRIGNYEIILAIAAPAPIPAQAPVPVSAQKTTISGVPEAGVGSPPTQSRHLDLKGRDTFTLGRDPLNDMEINHPSVSRFHAQIKKQDGSYIVLDLNSTNGTFLNGKQIVGHHPLRVGDSIRVGPTNLVFNLNETLLHSNEEGNLRIDAIGLNKQINKDLNLLQDISLSIQAREFVVIAGVSGGGKSTLLDALNGFRPATSGNVLVNGTDLYRNFNAYRNQIGYVPQRDIVHMELTVEQALDFAAQLRMPNDTTRAERKMRVSEVLKDLGLEHRRSVPIKSLSGGQIKRVSIGVELLTKPSLFYLDEATSGLDPGTEAELMQLLRELADQGRTILLITHATDNVTMCDQVVFMARGGYLAYYGPPKEAPGYFGVEKFNQIYSKVEHELSPQEWQQRYQQSPLYQKYVAQRQQSLGASGTQRGAKRLKQQLPGAQVKTISSWKQFLILSKRNIAILMRDRVSLLLMLAVAPILGMLDLVTWSQPLFSTKDGDASLALTMLFTTILFAVMVGALPTMREIVKEVDIYRRERIIGLQIAPYVFSKVWVSVLLALYQGGVFLLFKIIAVKDLPSEPGILLGMYLTITLSVIAGMLLGLLGSAAAPNQSVAPILVLVFLIPQIIFGGGVLPIETFGPPGKVLNQLSLTKWPFEALSTLSEAGIDVAEDPCWQDVTSGKVKEYDEIGADRKKSCDCMGESVFKKCEFPGIEQEYDPIVDQPKPKQPKQPTGADAQSPDAFDKFNKDLEKYQEDLTEWNLKRNGAISAAEGLINGINEQFSNTFKVNVNQHLGIFGIFIFAIFALTLAVQKAKDFF</sequence>
<reference evidence="12 13" key="1">
    <citation type="journal article" date="2008" name="Proc. Natl. Acad. Sci. U.S.A.">
        <title>Niche adaptation and genome expansion in the chlorophyll d-producing cyanobacterium Acaryochloris marina.</title>
        <authorList>
            <person name="Swingley W.D."/>
            <person name="Chen M."/>
            <person name="Cheung P.C."/>
            <person name="Conrad A.L."/>
            <person name="Dejesa L.C."/>
            <person name="Hao J."/>
            <person name="Honchak B.M."/>
            <person name="Karbach L.E."/>
            <person name="Kurdoglu A."/>
            <person name="Lahiri S."/>
            <person name="Mastrian S.D."/>
            <person name="Miyashita H."/>
            <person name="Page L."/>
            <person name="Ramakrishna P."/>
            <person name="Satoh S."/>
            <person name="Sattley W.M."/>
            <person name="Shimada Y."/>
            <person name="Taylor H.L."/>
            <person name="Tomo T."/>
            <person name="Tsuchiya T."/>
            <person name="Wang Z.T."/>
            <person name="Raymond J."/>
            <person name="Mimuro M."/>
            <person name="Blankenship R.E."/>
            <person name="Touchman J.W."/>
        </authorList>
    </citation>
    <scope>NUCLEOTIDE SEQUENCE [LARGE SCALE GENOMIC DNA]</scope>
    <source>
        <strain evidence="13">MBIC 11017</strain>
    </source>
</reference>
<keyword evidence="5 12" id="KW-0067">ATP-binding</keyword>
<evidence type="ECO:0000256" key="7">
    <source>
        <dbReference type="ARBA" id="ARBA00023136"/>
    </source>
</evidence>
<dbReference type="InterPro" id="IPR050352">
    <property type="entry name" value="ABCG_transporters"/>
</dbReference>
<keyword evidence="2" id="KW-0813">Transport</keyword>
<dbReference type="PROSITE" id="PS50006">
    <property type="entry name" value="FHA_DOMAIN"/>
    <property type="match status" value="2"/>
</dbReference>
<dbReference type="SUPFAM" id="SSF49879">
    <property type="entry name" value="SMAD/FHA domain"/>
    <property type="match status" value="2"/>
</dbReference>
<evidence type="ECO:0000313" key="13">
    <source>
        <dbReference type="Proteomes" id="UP000000268"/>
    </source>
</evidence>
<evidence type="ECO:0000313" key="12">
    <source>
        <dbReference type="EMBL" id="ABW27192.1"/>
    </source>
</evidence>
<keyword evidence="6 9" id="KW-1133">Transmembrane helix</keyword>
<keyword evidence="4" id="KW-0547">Nucleotide-binding</keyword>
<feature type="transmembrane region" description="Helical" evidence="9">
    <location>
        <begin position="665"/>
        <end position="685"/>
    </location>
</feature>
<dbReference type="GO" id="GO:0140359">
    <property type="term" value="F:ABC-type transporter activity"/>
    <property type="evidence" value="ECO:0007669"/>
    <property type="project" value="InterPro"/>
</dbReference>
<comment type="subcellular location">
    <subcellularLocation>
        <location evidence="1">Membrane</location>
        <topology evidence="1">Multi-pass membrane protein</topology>
    </subcellularLocation>
</comment>
<dbReference type="RefSeq" id="WP_012162668.1">
    <property type="nucleotide sequence ID" value="NC_009925.1"/>
</dbReference>
<dbReference type="PROSITE" id="PS50893">
    <property type="entry name" value="ABC_TRANSPORTER_2"/>
    <property type="match status" value="1"/>
</dbReference>
<evidence type="ECO:0000256" key="4">
    <source>
        <dbReference type="ARBA" id="ARBA00022741"/>
    </source>
</evidence>
<keyword evidence="3 9" id="KW-0812">Transmembrane</keyword>
<dbReference type="KEGG" id="amr:AM1_2178"/>
<keyword evidence="13" id="KW-1185">Reference proteome</keyword>
<dbReference type="SMART" id="SM00240">
    <property type="entry name" value="FHA"/>
    <property type="match status" value="2"/>
</dbReference>
<feature type="transmembrane region" description="Helical" evidence="9">
    <location>
        <begin position="581"/>
        <end position="603"/>
    </location>
</feature>
<dbReference type="PANTHER" id="PTHR48041:SF139">
    <property type="entry name" value="PROTEIN SCARLET"/>
    <property type="match status" value="1"/>
</dbReference>
<dbReference type="Proteomes" id="UP000000268">
    <property type="component" value="Chromosome"/>
</dbReference>
<evidence type="ECO:0000256" key="2">
    <source>
        <dbReference type="ARBA" id="ARBA00022448"/>
    </source>
</evidence>
<dbReference type="Gene3D" id="3.40.50.300">
    <property type="entry name" value="P-loop containing nucleotide triphosphate hydrolases"/>
    <property type="match status" value="1"/>
</dbReference>
<dbReference type="InterPro" id="IPR027417">
    <property type="entry name" value="P-loop_NTPase"/>
</dbReference>
<feature type="transmembrane region" description="Helical" evidence="9">
    <location>
        <begin position="873"/>
        <end position="891"/>
    </location>
</feature>
<evidence type="ECO:0000256" key="6">
    <source>
        <dbReference type="ARBA" id="ARBA00022989"/>
    </source>
</evidence>
<dbReference type="InterPro" id="IPR017871">
    <property type="entry name" value="ABC_transporter-like_CS"/>
</dbReference>
<keyword evidence="7 9" id="KW-0472">Membrane</keyword>
<feature type="region of interest" description="Disordered" evidence="8">
    <location>
        <begin position="799"/>
        <end position="821"/>
    </location>
</feature>
<dbReference type="SUPFAM" id="SSF52540">
    <property type="entry name" value="P-loop containing nucleoside triphosphate hydrolases"/>
    <property type="match status" value="1"/>
</dbReference>
<dbReference type="AlphaFoldDB" id="B0BZY2"/>
<dbReference type="PANTHER" id="PTHR48041">
    <property type="entry name" value="ABC TRANSPORTER G FAMILY MEMBER 28"/>
    <property type="match status" value="1"/>
</dbReference>
<dbReference type="Pfam" id="PF00498">
    <property type="entry name" value="FHA"/>
    <property type="match status" value="2"/>
</dbReference>
<name>B0BZY2_ACAM1</name>
<feature type="transmembrane region" description="Helical" evidence="9">
    <location>
        <begin position="697"/>
        <end position="716"/>
    </location>
</feature>
<evidence type="ECO:0000256" key="8">
    <source>
        <dbReference type="SAM" id="MobiDB-lite"/>
    </source>
</evidence>
<dbReference type="eggNOG" id="COG1716">
    <property type="taxonomic scope" value="Bacteria"/>
</dbReference>
<dbReference type="GO" id="GO:0016887">
    <property type="term" value="F:ATP hydrolysis activity"/>
    <property type="evidence" value="ECO:0007669"/>
    <property type="project" value="InterPro"/>
</dbReference>
<dbReference type="Pfam" id="PF00005">
    <property type="entry name" value="ABC_tran"/>
    <property type="match status" value="1"/>
</dbReference>
<dbReference type="Gene3D" id="2.60.200.20">
    <property type="match status" value="2"/>
</dbReference>
<dbReference type="InterPro" id="IPR008984">
    <property type="entry name" value="SMAD_FHA_dom_sf"/>
</dbReference>
<dbReference type="SMART" id="SM00382">
    <property type="entry name" value="AAA"/>
    <property type="match status" value="1"/>
</dbReference>
<dbReference type="InterPro" id="IPR003593">
    <property type="entry name" value="AAA+_ATPase"/>
</dbReference>
<dbReference type="InterPro" id="IPR013525">
    <property type="entry name" value="ABC2_TM"/>
</dbReference>
<feature type="domain" description="ABC transporter" evidence="11">
    <location>
        <begin position="234"/>
        <end position="470"/>
    </location>
</feature>
<evidence type="ECO:0000256" key="9">
    <source>
        <dbReference type="SAM" id="Phobius"/>
    </source>
</evidence>
<evidence type="ECO:0000259" key="10">
    <source>
        <dbReference type="PROSITE" id="PS50006"/>
    </source>
</evidence>
<feature type="domain" description="FHA" evidence="10">
    <location>
        <begin position="149"/>
        <end position="198"/>
    </location>
</feature>
<dbReference type="EMBL" id="CP000828">
    <property type="protein sequence ID" value="ABW27192.1"/>
    <property type="molecule type" value="Genomic_DNA"/>
</dbReference>
<dbReference type="InterPro" id="IPR003439">
    <property type="entry name" value="ABC_transporter-like_ATP-bd"/>
</dbReference>
<gene>
    <name evidence="12" type="ordered locus">AM1_2178</name>
</gene>
<dbReference type="InterPro" id="IPR000253">
    <property type="entry name" value="FHA_dom"/>
</dbReference>
<organism evidence="12 13">
    <name type="scientific">Acaryochloris marina (strain MBIC 11017)</name>
    <dbReference type="NCBI Taxonomy" id="329726"/>
    <lineage>
        <taxon>Bacteria</taxon>
        <taxon>Bacillati</taxon>
        <taxon>Cyanobacteriota</taxon>
        <taxon>Cyanophyceae</taxon>
        <taxon>Acaryochloridales</taxon>
        <taxon>Acaryochloridaceae</taxon>
        <taxon>Acaryochloris</taxon>
    </lineage>
</organism>
<evidence type="ECO:0000256" key="3">
    <source>
        <dbReference type="ARBA" id="ARBA00022692"/>
    </source>
</evidence>
<feature type="domain" description="FHA" evidence="10">
    <location>
        <begin position="27"/>
        <end position="77"/>
    </location>
</feature>
<dbReference type="OrthoDB" id="151099at2"/>
<accession>B0BZY2</accession>
<dbReference type="GO" id="GO:0016020">
    <property type="term" value="C:membrane"/>
    <property type="evidence" value="ECO:0007669"/>
    <property type="project" value="UniProtKB-SubCell"/>
</dbReference>
<evidence type="ECO:0000259" key="11">
    <source>
        <dbReference type="PROSITE" id="PS50893"/>
    </source>
</evidence>
<dbReference type="GO" id="GO:0005524">
    <property type="term" value="F:ATP binding"/>
    <property type="evidence" value="ECO:0007669"/>
    <property type="project" value="UniProtKB-KW"/>
</dbReference>
<dbReference type="eggNOG" id="COG0842">
    <property type="taxonomic scope" value="Bacteria"/>
</dbReference>
<feature type="transmembrane region" description="Helical" evidence="9">
    <location>
        <begin position="624"/>
        <end position="653"/>
    </location>
</feature>
<proteinExistence type="predicted"/>
<dbReference type="PROSITE" id="PS00211">
    <property type="entry name" value="ABC_TRANSPORTER_1"/>
    <property type="match status" value="1"/>
</dbReference>